<keyword evidence="3" id="KW-1003">Cell membrane</keyword>
<dbReference type="OrthoDB" id="9787902at2"/>
<dbReference type="PANTHER" id="PTHR47737:SF1">
    <property type="entry name" value="GLYCINE BETAINE_PROLINE BETAINE TRANSPORT SYSTEM PERMEASE PROTEIN PROW"/>
    <property type="match status" value="1"/>
</dbReference>
<dbReference type="GO" id="GO:0031460">
    <property type="term" value="P:glycine betaine transport"/>
    <property type="evidence" value="ECO:0007669"/>
    <property type="project" value="TreeGrafter"/>
</dbReference>
<keyword evidence="4" id="KW-0472">Membrane</keyword>
<dbReference type="InterPro" id="IPR007210">
    <property type="entry name" value="ABC_Gly_betaine_transp_sub-bd"/>
</dbReference>
<dbReference type="EMBL" id="LGUG01000004">
    <property type="protein sequence ID" value="KON97843.1"/>
    <property type="molecule type" value="Genomic_DNA"/>
</dbReference>
<keyword evidence="2" id="KW-0813">Transport</keyword>
<feature type="domain" description="ABC-type glycine betaine transport system substrate-binding" evidence="6">
    <location>
        <begin position="37"/>
        <end position="178"/>
    </location>
</feature>
<reference evidence="7 9" key="1">
    <citation type="submission" date="2015-07" db="EMBL/GenBank/DDBJ databases">
        <title>Fjat-14205 dsm 2895.</title>
        <authorList>
            <person name="Liu B."/>
            <person name="Wang J."/>
            <person name="Zhu Y."/>
            <person name="Liu G."/>
            <person name="Chen Q."/>
            <person name="Chen Z."/>
            <person name="Lan J."/>
            <person name="Che J."/>
            <person name="Ge C."/>
            <person name="Shi H."/>
            <person name="Pan Z."/>
            <person name="Liu X."/>
        </authorList>
    </citation>
    <scope>NUCLEOTIDE SEQUENCE [LARGE SCALE GENOMIC DNA]</scope>
    <source>
        <strain evidence="7 9">DSM 2895</strain>
    </source>
</reference>
<dbReference type="Pfam" id="PF04069">
    <property type="entry name" value="OpuAC"/>
    <property type="match status" value="2"/>
</dbReference>
<evidence type="ECO:0000313" key="9">
    <source>
        <dbReference type="Proteomes" id="UP000037269"/>
    </source>
</evidence>
<evidence type="ECO:0000259" key="6">
    <source>
        <dbReference type="Pfam" id="PF04069"/>
    </source>
</evidence>
<evidence type="ECO:0000313" key="10">
    <source>
        <dbReference type="Proteomes" id="UP000182836"/>
    </source>
</evidence>
<dbReference type="AlphaFoldDB" id="A0A0D1XXE3"/>
<dbReference type="PROSITE" id="PS51257">
    <property type="entry name" value="PROKAR_LIPOPROTEIN"/>
    <property type="match status" value="1"/>
</dbReference>
<organism evidence="7 9">
    <name type="scientific">Aneurinibacillus migulanus</name>
    <name type="common">Bacillus migulanus</name>
    <dbReference type="NCBI Taxonomy" id="47500"/>
    <lineage>
        <taxon>Bacteria</taxon>
        <taxon>Bacillati</taxon>
        <taxon>Bacillota</taxon>
        <taxon>Bacilli</taxon>
        <taxon>Bacillales</taxon>
        <taxon>Paenibacillaceae</taxon>
        <taxon>Aneurinibacillus group</taxon>
        <taxon>Aneurinibacillus</taxon>
    </lineage>
</organism>
<dbReference type="EMBL" id="FNED01000001">
    <property type="protein sequence ID" value="SDH95512.1"/>
    <property type="molecule type" value="Genomic_DNA"/>
</dbReference>
<keyword evidence="5" id="KW-0732">Signal</keyword>
<evidence type="ECO:0000256" key="1">
    <source>
        <dbReference type="ARBA" id="ARBA00004236"/>
    </source>
</evidence>
<dbReference type="SUPFAM" id="SSF53850">
    <property type="entry name" value="Periplasmic binding protein-like II"/>
    <property type="match status" value="2"/>
</dbReference>
<dbReference type="GO" id="GO:0015226">
    <property type="term" value="F:carnitine transmembrane transporter activity"/>
    <property type="evidence" value="ECO:0007669"/>
    <property type="project" value="TreeGrafter"/>
</dbReference>
<dbReference type="GO" id="GO:0015871">
    <property type="term" value="P:choline transport"/>
    <property type="evidence" value="ECO:0007669"/>
    <property type="project" value="TreeGrafter"/>
</dbReference>
<keyword evidence="9" id="KW-1185">Reference proteome</keyword>
<dbReference type="GO" id="GO:0005275">
    <property type="term" value="F:amine transmembrane transporter activity"/>
    <property type="evidence" value="ECO:0007669"/>
    <property type="project" value="TreeGrafter"/>
</dbReference>
<reference evidence="8 10" key="2">
    <citation type="submission" date="2016-10" db="EMBL/GenBank/DDBJ databases">
        <authorList>
            <person name="de Groot N.N."/>
        </authorList>
    </citation>
    <scope>NUCLEOTIDE SEQUENCE [LARGE SCALE GENOMIC DNA]</scope>
    <source>
        <strain evidence="8 10">DSM 2895</strain>
    </source>
</reference>
<dbReference type="RefSeq" id="WP_043067776.1">
    <property type="nucleotide sequence ID" value="NZ_BJOA01000218.1"/>
</dbReference>
<dbReference type="Gene3D" id="3.10.105.10">
    <property type="entry name" value="Dipeptide-binding Protein, Domain 3"/>
    <property type="match status" value="1"/>
</dbReference>
<evidence type="ECO:0000313" key="8">
    <source>
        <dbReference type="EMBL" id="SDH95512.1"/>
    </source>
</evidence>
<dbReference type="GeneID" id="42307963"/>
<dbReference type="Gene3D" id="3.40.190.100">
    <property type="entry name" value="Glycine betaine-binding periplasmic protein, domain 2"/>
    <property type="match status" value="1"/>
</dbReference>
<feature type="domain" description="ABC-type glycine betaine transport system substrate-binding" evidence="6">
    <location>
        <begin position="197"/>
        <end position="298"/>
    </location>
</feature>
<name>A0A0D1XXE3_ANEMI</name>
<gene>
    <name evidence="7" type="ORF">AF333_22825</name>
    <name evidence="8" type="ORF">SAMN04487909_10133</name>
</gene>
<sequence length="299" mass="32329">MFKKLICMITPALLALSLTACGGSGQTNATNGAPASVGESVNYKIVGIDPGAGLMKATTKAIDTYGLEKWNLVEGSGAAMTAALKKAYDKKEPIIVTGWTPHWMFSKFDLKYLEDPKGVYGEAENIHTIARNGLKEEHPNAYKILDQFHWTSEDMGTVMSMIEDGAAPDKAAAKWVEEHDDLVKKWTNGAGKGNGEKLTIAYVAWASEIASTNVIAKVLKDMGFDVTLRQVEAGPMWAGVADGSVDAHVAGWLPITHADYVSKFKGKFEDLGTNLEGTKLGLVVPKYMDITSIEDLKEK</sequence>
<protein>
    <submittedName>
        <fullName evidence="8">Glycine betaine/proline transport system substrate-binding protein</fullName>
    </submittedName>
    <submittedName>
        <fullName evidence="7">Glycine/betaine ABC transporter</fullName>
    </submittedName>
</protein>
<dbReference type="Proteomes" id="UP000037269">
    <property type="component" value="Unassembled WGS sequence"/>
</dbReference>
<dbReference type="PANTHER" id="PTHR47737">
    <property type="entry name" value="GLYCINE BETAINE/PROLINE BETAINE TRANSPORT SYSTEM PERMEASE PROTEIN PROW"/>
    <property type="match status" value="1"/>
</dbReference>
<feature type="chain" id="PRO_5038208516" evidence="5">
    <location>
        <begin position="23"/>
        <end position="299"/>
    </location>
</feature>
<evidence type="ECO:0000256" key="5">
    <source>
        <dbReference type="SAM" id="SignalP"/>
    </source>
</evidence>
<dbReference type="PATRIC" id="fig|47500.8.peg.3081"/>
<evidence type="ECO:0000256" key="3">
    <source>
        <dbReference type="ARBA" id="ARBA00022475"/>
    </source>
</evidence>
<dbReference type="STRING" id="47500.AF333_22825"/>
<dbReference type="GO" id="GO:0043190">
    <property type="term" value="C:ATP-binding cassette (ABC) transporter complex"/>
    <property type="evidence" value="ECO:0007669"/>
    <property type="project" value="InterPro"/>
</dbReference>
<feature type="signal peptide" evidence="5">
    <location>
        <begin position="1"/>
        <end position="22"/>
    </location>
</feature>
<dbReference type="Proteomes" id="UP000182836">
    <property type="component" value="Unassembled WGS sequence"/>
</dbReference>
<evidence type="ECO:0000313" key="7">
    <source>
        <dbReference type="EMBL" id="KON97843.1"/>
    </source>
</evidence>
<proteinExistence type="predicted"/>
<evidence type="ECO:0000256" key="4">
    <source>
        <dbReference type="ARBA" id="ARBA00023136"/>
    </source>
</evidence>
<accession>A0A0D1XXE3</accession>
<comment type="subcellular location">
    <subcellularLocation>
        <location evidence="1">Cell membrane</location>
    </subcellularLocation>
</comment>
<dbReference type="CDD" id="cd13639">
    <property type="entry name" value="PBP2_OpuAC_like"/>
    <property type="match status" value="1"/>
</dbReference>
<evidence type="ECO:0000256" key="2">
    <source>
        <dbReference type="ARBA" id="ARBA00022448"/>
    </source>
</evidence>